<evidence type="ECO:0000313" key="2">
    <source>
        <dbReference type="EMBL" id="KAL0456072.1"/>
    </source>
</evidence>
<reference evidence="2" key="1">
    <citation type="submission" date="2020-06" db="EMBL/GenBank/DDBJ databases">
        <authorList>
            <person name="Li T."/>
            <person name="Hu X."/>
            <person name="Zhang T."/>
            <person name="Song X."/>
            <person name="Zhang H."/>
            <person name="Dai N."/>
            <person name="Sheng W."/>
            <person name="Hou X."/>
            <person name="Wei L."/>
        </authorList>
    </citation>
    <scope>NUCLEOTIDE SEQUENCE</scope>
    <source>
        <strain evidence="2">KEN1</strain>
        <tissue evidence="2">Leaf</tissue>
    </source>
</reference>
<dbReference type="AlphaFoldDB" id="A0AAW2XPJ1"/>
<dbReference type="EMBL" id="JACGWN010000003">
    <property type="protein sequence ID" value="KAL0456072.1"/>
    <property type="molecule type" value="Genomic_DNA"/>
</dbReference>
<organism evidence="2">
    <name type="scientific">Sesamum latifolium</name>
    <dbReference type="NCBI Taxonomy" id="2727402"/>
    <lineage>
        <taxon>Eukaryota</taxon>
        <taxon>Viridiplantae</taxon>
        <taxon>Streptophyta</taxon>
        <taxon>Embryophyta</taxon>
        <taxon>Tracheophyta</taxon>
        <taxon>Spermatophyta</taxon>
        <taxon>Magnoliopsida</taxon>
        <taxon>eudicotyledons</taxon>
        <taxon>Gunneridae</taxon>
        <taxon>Pentapetalae</taxon>
        <taxon>asterids</taxon>
        <taxon>lamiids</taxon>
        <taxon>Lamiales</taxon>
        <taxon>Pedaliaceae</taxon>
        <taxon>Sesamum</taxon>
    </lineage>
</organism>
<protein>
    <submittedName>
        <fullName evidence="2">Uncharacterized protein</fullName>
    </submittedName>
</protein>
<feature type="region of interest" description="Disordered" evidence="1">
    <location>
        <begin position="114"/>
        <end position="142"/>
    </location>
</feature>
<evidence type="ECO:0000256" key="1">
    <source>
        <dbReference type="SAM" id="MobiDB-lite"/>
    </source>
</evidence>
<comment type="caution">
    <text evidence="2">The sequence shown here is derived from an EMBL/GenBank/DDBJ whole genome shotgun (WGS) entry which is preliminary data.</text>
</comment>
<gene>
    <name evidence="2" type="ORF">Slati_0946400</name>
</gene>
<sequence length="142" mass="15754">MGCTIALSSPRAQLVVRIFELATRCTGARLELTKGCTITRFPLRRAHHGVHNHSLLTTRSTWALQSRGTRVLASSSPWVQIRPRLEFNLRYAVSSPPWGARSLPRLKLNLGYAPSSSPWGARSRLPQLEFARPQTSPPSSSP</sequence>
<proteinExistence type="predicted"/>
<reference evidence="2" key="2">
    <citation type="journal article" date="2024" name="Plant">
        <title>Genomic evolution and insights into agronomic trait innovations of Sesamum species.</title>
        <authorList>
            <person name="Miao H."/>
            <person name="Wang L."/>
            <person name="Qu L."/>
            <person name="Liu H."/>
            <person name="Sun Y."/>
            <person name="Le M."/>
            <person name="Wang Q."/>
            <person name="Wei S."/>
            <person name="Zheng Y."/>
            <person name="Lin W."/>
            <person name="Duan Y."/>
            <person name="Cao H."/>
            <person name="Xiong S."/>
            <person name="Wang X."/>
            <person name="Wei L."/>
            <person name="Li C."/>
            <person name="Ma Q."/>
            <person name="Ju M."/>
            <person name="Zhao R."/>
            <person name="Li G."/>
            <person name="Mu C."/>
            <person name="Tian Q."/>
            <person name="Mei H."/>
            <person name="Zhang T."/>
            <person name="Gao T."/>
            <person name="Zhang H."/>
        </authorList>
    </citation>
    <scope>NUCLEOTIDE SEQUENCE</scope>
    <source>
        <strain evidence="2">KEN1</strain>
    </source>
</reference>
<accession>A0AAW2XPJ1</accession>
<name>A0AAW2XPJ1_9LAMI</name>